<evidence type="ECO:0000313" key="6">
    <source>
        <dbReference type="Proteomes" id="UP000283634"/>
    </source>
</evidence>
<dbReference type="GeneID" id="40329287"/>
<dbReference type="PANTHER" id="PTHR43028:SF5">
    <property type="entry name" value="3'(2'),5'-BISPHOSPHATE NUCLEOTIDASE 1"/>
    <property type="match status" value="1"/>
</dbReference>
<evidence type="ECO:0000256" key="2">
    <source>
        <dbReference type="ARBA" id="ARBA00012633"/>
    </source>
</evidence>
<comment type="similarity">
    <text evidence="1">Belongs to the inositol monophosphatase superfamily.</text>
</comment>
<feature type="binding site" evidence="3">
    <location>
        <position position="213"/>
    </location>
    <ligand>
        <name>Mg(2+)</name>
        <dbReference type="ChEBI" id="CHEBI:18420"/>
        <label>1</label>
        <note>catalytic</note>
    </ligand>
</feature>
<dbReference type="OMA" id="LECTCET"/>
<dbReference type="Gene3D" id="3.30.540.10">
    <property type="entry name" value="Fructose-1,6-Bisphosphatase, subunit A, domain 1"/>
    <property type="match status" value="1"/>
</dbReference>
<feature type="binding site" evidence="3">
    <location>
        <position position="150"/>
    </location>
    <ligand>
        <name>Mg(2+)</name>
        <dbReference type="ChEBI" id="CHEBI:18420"/>
        <label>1</label>
        <note>catalytic</note>
    </ligand>
</feature>
<keyword evidence="3" id="KW-0460">Magnesium</keyword>
<dbReference type="Pfam" id="PF00459">
    <property type="entry name" value="Inositol_P"/>
    <property type="match status" value="1"/>
</dbReference>
<gene>
    <name evidence="5" type="ORF">TraAM80_05354</name>
</gene>
<comment type="cofactor">
    <cofactor evidence="3">
        <name>Mg(2+)</name>
        <dbReference type="ChEBI" id="CHEBI:18420"/>
    </cofactor>
</comment>
<dbReference type="PANTHER" id="PTHR43028">
    <property type="entry name" value="3'(2'),5'-BISPHOSPHATE NUCLEOTIDASE 1"/>
    <property type="match status" value="1"/>
</dbReference>
<keyword evidence="4" id="KW-0732">Signal</keyword>
<dbReference type="InterPro" id="IPR050725">
    <property type="entry name" value="CysQ/Inositol_MonoPase"/>
</dbReference>
<sequence>MWFCNFSPMLLIFPLVSPCRFKGGCSSDTAALKYSLRRVMVYVDLFHLLTVCVRGALAAQRYIVLELLKVQDLDTQQPTVAIMDQDSQTKKTLMASLHRAVTVKVKGHFYHKNGDAATDLVTTADLVTQAVIEQVLGDAFPDMPFTIVGEEEPASRTVKFMAAYCVEKYYKGLTAIPYQSELEAHVRCTRSQVSAASWRELRERVGVFVDPVDGTNCFVEGLWDVPLTLVGLTLDGAPVAGVVNRVFRFSLDQMTSNSSSTSLSYVWNLGPGIPFIVHEGQRVAPDVAAKPAAAGSVLRVANSSTTDSSYFVRVVSKLAPIEQREARGAGNKLLFLVSSMLAGSSTTQSCDVFISPEDTIKKWDTCAPHAFVLALGGELHTLRGELVRYPVRGGERARLPAGVLGVSRCSKFEVMRRLGWLSSSL</sequence>
<dbReference type="OrthoDB" id="411145at2759"/>
<keyword evidence="3" id="KW-0479">Metal-binding</keyword>
<dbReference type="VEuPathDB" id="TriTrypDB:TRSC58_00994"/>
<evidence type="ECO:0000256" key="1">
    <source>
        <dbReference type="ARBA" id="ARBA00009759"/>
    </source>
</evidence>
<dbReference type="AlphaFoldDB" id="A0A3R7KA15"/>
<comment type="caution">
    <text evidence="5">The sequence shown here is derived from an EMBL/GenBank/DDBJ whole genome shotgun (WGS) entry which is preliminary data.</text>
</comment>
<evidence type="ECO:0000313" key="5">
    <source>
        <dbReference type="EMBL" id="RNF04119.1"/>
    </source>
</evidence>
<feature type="chain" id="PRO_5018731180" description="3'(2'),5'-bisphosphate nucleotidase" evidence="4">
    <location>
        <begin position="19"/>
        <end position="425"/>
    </location>
</feature>
<organism evidence="5 6">
    <name type="scientific">Trypanosoma rangeli</name>
    <dbReference type="NCBI Taxonomy" id="5698"/>
    <lineage>
        <taxon>Eukaryota</taxon>
        <taxon>Discoba</taxon>
        <taxon>Euglenozoa</taxon>
        <taxon>Kinetoplastea</taxon>
        <taxon>Metakinetoplastina</taxon>
        <taxon>Trypanosomatida</taxon>
        <taxon>Trypanosomatidae</taxon>
        <taxon>Trypanosoma</taxon>
        <taxon>Herpetosoma</taxon>
    </lineage>
</organism>
<reference evidence="5 6" key="1">
    <citation type="journal article" date="2018" name="BMC Genomics">
        <title>Genomic comparison of Trypanosoma conorhini and Trypanosoma rangeli to Trypanosoma cruzi strains of high and low virulence.</title>
        <authorList>
            <person name="Bradwell K.R."/>
            <person name="Koparde V.N."/>
            <person name="Matveyev A.V."/>
            <person name="Serrano M.G."/>
            <person name="Alves J.M."/>
            <person name="Parikh H."/>
            <person name="Huang B."/>
            <person name="Lee V."/>
            <person name="Espinosa-Alvarez O."/>
            <person name="Ortiz P.A."/>
            <person name="Costa-Martins A.G."/>
            <person name="Teixeira M.M."/>
            <person name="Buck G.A."/>
        </authorList>
    </citation>
    <scope>NUCLEOTIDE SEQUENCE [LARGE SCALE GENOMIC DNA]</scope>
    <source>
        <strain evidence="5 6">AM80</strain>
    </source>
</reference>
<dbReference type="Gene3D" id="3.40.190.80">
    <property type="match status" value="1"/>
</dbReference>
<proteinExistence type="inferred from homology"/>
<protein>
    <recommendedName>
        <fullName evidence="2">3'(2'),5'-bisphosphate nucleotidase</fullName>
        <ecNumber evidence="2">3.1.3.7</ecNumber>
    </recommendedName>
</protein>
<accession>A0A3R7KA15</accession>
<evidence type="ECO:0000256" key="3">
    <source>
        <dbReference type="PIRSR" id="PIRSR600760-2"/>
    </source>
</evidence>
<keyword evidence="6" id="KW-1185">Reference proteome</keyword>
<dbReference type="Proteomes" id="UP000283634">
    <property type="component" value="Unassembled WGS sequence"/>
</dbReference>
<feature type="signal peptide" evidence="4">
    <location>
        <begin position="1"/>
        <end position="18"/>
    </location>
</feature>
<feature type="binding site" evidence="3">
    <location>
        <position position="210"/>
    </location>
    <ligand>
        <name>Mg(2+)</name>
        <dbReference type="ChEBI" id="CHEBI:18420"/>
        <label>1</label>
        <note>catalytic</note>
    </ligand>
</feature>
<evidence type="ECO:0000256" key="4">
    <source>
        <dbReference type="SAM" id="SignalP"/>
    </source>
</evidence>
<dbReference type="InterPro" id="IPR000760">
    <property type="entry name" value="Inositol_monophosphatase-like"/>
</dbReference>
<name>A0A3R7KA15_TRYRA</name>
<dbReference type="SUPFAM" id="SSF56655">
    <property type="entry name" value="Carbohydrate phosphatase"/>
    <property type="match status" value="1"/>
</dbReference>
<dbReference type="EMBL" id="MKGL01000173">
    <property type="protein sequence ID" value="RNF04119.1"/>
    <property type="molecule type" value="Genomic_DNA"/>
</dbReference>
<dbReference type="GO" id="GO:0046872">
    <property type="term" value="F:metal ion binding"/>
    <property type="evidence" value="ECO:0007669"/>
    <property type="project" value="UniProtKB-KW"/>
</dbReference>
<dbReference type="EC" id="3.1.3.7" evidence="2"/>
<keyword evidence="5" id="KW-0378">Hydrolase</keyword>
<dbReference type="RefSeq" id="XP_029237918.1">
    <property type="nucleotide sequence ID" value="XM_029382237.1"/>
</dbReference>
<feature type="binding site" evidence="3">
    <location>
        <position position="364"/>
    </location>
    <ligand>
        <name>Mg(2+)</name>
        <dbReference type="ChEBI" id="CHEBI:18420"/>
        <label>1</label>
        <note>catalytic</note>
    </ligand>
</feature>
<dbReference type="GO" id="GO:0008441">
    <property type="term" value="F:3'(2'),5'-bisphosphate nucleotidase activity"/>
    <property type="evidence" value="ECO:0007669"/>
    <property type="project" value="UniProtKB-EC"/>
</dbReference>